<reference evidence="1" key="1">
    <citation type="submission" date="2021-01" db="EMBL/GenBank/DDBJ databases">
        <authorList>
            <person name="Corre E."/>
            <person name="Pelletier E."/>
            <person name="Niang G."/>
            <person name="Scheremetjew M."/>
            <person name="Finn R."/>
            <person name="Kale V."/>
            <person name="Holt S."/>
            <person name="Cochrane G."/>
            <person name="Meng A."/>
            <person name="Brown T."/>
            <person name="Cohen L."/>
        </authorList>
    </citation>
    <scope>NUCLEOTIDE SEQUENCE</scope>
    <source>
        <strain evidence="1">CCMP1594</strain>
    </source>
</reference>
<gene>
    <name evidence="1" type="ORF">EGYM00163_LOCUS34126</name>
</gene>
<accession>A0A7S4G2D0</accession>
<proteinExistence type="predicted"/>
<dbReference type="EMBL" id="HBJA01098723">
    <property type="protein sequence ID" value="CAE0822925.1"/>
    <property type="molecule type" value="Transcribed_RNA"/>
</dbReference>
<organism evidence="1">
    <name type="scientific">Eutreptiella gymnastica</name>
    <dbReference type="NCBI Taxonomy" id="73025"/>
    <lineage>
        <taxon>Eukaryota</taxon>
        <taxon>Discoba</taxon>
        <taxon>Euglenozoa</taxon>
        <taxon>Euglenida</taxon>
        <taxon>Spirocuta</taxon>
        <taxon>Euglenophyceae</taxon>
        <taxon>Eutreptiales</taxon>
        <taxon>Eutreptiaceae</taxon>
        <taxon>Eutreptiella</taxon>
    </lineage>
</organism>
<dbReference type="AlphaFoldDB" id="A0A7S4G2D0"/>
<name>A0A7S4G2D0_9EUGL</name>
<sequence>MVGLTGLICFCVPPSPATQLNLCFLQPVKYSPEENAVPMKKEKNMYHPLQWHPSNSIESSPFKPMYSMMEAMPNAAFQCMLVEIILFQGLLQYDTFITRPAAMHKL</sequence>
<protein>
    <submittedName>
        <fullName evidence="1">Uncharacterized protein</fullName>
    </submittedName>
</protein>
<evidence type="ECO:0000313" key="1">
    <source>
        <dbReference type="EMBL" id="CAE0822925.1"/>
    </source>
</evidence>